<evidence type="ECO:0000313" key="1">
    <source>
        <dbReference type="EMBL" id="KAF7115345.1"/>
    </source>
</evidence>
<accession>A0A834FYQ6</accession>
<dbReference type="Proteomes" id="UP000626092">
    <property type="component" value="Unassembled WGS sequence"/>
</dbReference>
<dbReference type="AlphaFoldDB" id="A0A834FYQ6"/>
<evidence type="ECO:0000313" key="2">
    <source>
        <dbReference type="Proteomes" id="UP000626092"/>
    </source>
</evidence>
<sequence length="84" mass="9498">MPVADPNLTALIAKISKFEESVQKTGRLRKGEIDINKLPEKFKGMDFAKFYGITDPKAYLQWYVGSLIMRGIEKEAMAQMLVST</sequence>
<name>A0A834FYQ6_RHOSS</name>
<keyword evidence="2" id="KW-1185">Reference proteome</keyword>
<organism evidence="1 2">
    <name type="scientific">Rhododendron simsii</name>
    <name type="common">Sims's rhododendron</name>
    <dbReference type="NCBI Taxonomy" id="118357"/>
    <lineage>
        <taxon>Eukaryota</taxon>
        <taxon>Viridiplantae</taxon>
        <taxon>Streptophyta</taxon>
        <taxon>Embryophyta</taxon>
        <taxon>Tracheophyta</taxon>
        <taxon>Spermatophyta</taxon>
        <taxon>Magnoliopsida</taxon>
        <taxon>eudicotyledons</taxon>
        <taxon>Gunneridae</taxon>
        <taxon>Pentapetalae</taxon>
        <taxon>asterids</taxon>
        <taxon>Ericales</taxon>
        <taxon>Ericaceae</taxon>
        <taxon>Ericoideae</taxon>
        <taxon>Rhodoreae</taxon>
        <taxon>Rhododendron</taxon>
    </lineage>
</organism>
<comment type="caution">
    <text evidence="1">The sequence shown here is derived from an EMBL/GenBank/DDBJ whole genome shotgun (WGS) entry which is preliminary data.</text>
</comment>
<gene>
    <name evidence="1" type="ORF">RHSIM_RhsimUnG0058400</name>
</gene>
<dbReference type="EMBL" id="WJXA01000150">
    <property type="protein sequence ID" value="KAF7115345.1"/>
    <property type="molecule type" value="Genomic_DNA"/>
</dbReference>
<reference evidence="1" key="1">
    <citation type="submission" date="2019-11" db="EMBL/GenBank/DDBJ databases">
        <authorList>
            <person name="Liu Y."/>
            <person name="Hou J."/>
            <person name="Li T.-Q."/>
            <person name="Guan C.-H."/>
            <person name="Wu X."/>
            <person name="Wu H.-Z."/>
            <person name="Ling F."/>
            <person name="Zhang R."/>
            <person name="Shi X.-G."/>
            <person name="Ren J.-P."/>
            <person name="Chen E.-F."/>
            <person name="Sun J.-M."/>
        </authorList>
    </citation>
    <scope>NUCLEOTIDE SEQUENCE</scope>
    <source>
        <strain evidence="1">Adult_tree_wgs_1</strain>
        <tissue evidence="1">Leaves</tissue>
    </source>
</reference>
<proteinExistence type="predicted"/>
<protein>
    <submittedName>
        <fullName evidence="1">Uncharacterized protein</fullName>
    </submittedName>
</protein>
<dbReference type="OrthoDB" id="1750196at2759"/>